<dbReference type="InterPro" id="IPR037079">
    <property type="entry name" value="AF2212/PG0164-like_sf"/>
</dbReference>
<comment type="caution">
    <text evidence="1">The sequence shown here is derived from an EMBL/GenBank/DDBJ whole genome shotgun (WGS) entry which is preliminary data.</text>
</comment>
<gene>
    <name evidence="1" type="ORF">G9Q97_20735</name>
</gene>
<accession>A0ABX0HC20</accession>
<dbReference type="InterPro" id="IPR015018">
    <property type="entry name" value="DUF1905"/>
</dbReference>
<sequence length="155" mass="17891">MEEPLVNQQYLLQQFPNKGGWTYAEIPEIPQDKHAHFGWVKVKGSIDGFEIKNYRLQAMGNGRLFLPVKASIRKKIQKKAGDFVTIILFKDESPLEIPEELVSCLKMEPKAYQGFLRFTEGEQKAFIEWIYAARTDETKVKRIAATLDKSLKNQN</sequence>
<dbReference type="Gene3D" id="2.40.30.100">
    <property type="entry name" value="AF2212/PG0164-like"/>
    <property type="match status" value="1"/>
</dbReference>
<dbReference type="Pfam" id="PF08922">
    <property type="entry name" value="DUF1905"/>
    <property type="match status" value="1"/>
</dbReference>
<dbReference type="RefSeq" id="WP_166150432.1">
    <property type="nucleotide sequence ID" value="NZ_JAANYN010000011.1"/>
</dbReference>
<protein>
    <submittedName>
        <fullName evidence="1">DUF1905 domain-containing protein</fullName>
    </submittedName>
</protein>
<reference evidence="1 2" key="1">
    <citation type="submission" date="2020-03" db="EMBL/GenBank/DDBJ databases">
        <title>Cyclobacterium plantarum sp. nov., a marine bacterium isolated from a coastal-marine wetland.</title>
        <authorList>
            <person name="Sanchez-Porro C."/>
            <person name="Ventosa A."/>
            <person name="Amoozegar M."/>
        </authorList>
    </citation>
    <scope>NUCLEOTIDE SEQUENCE [LARGE SCALE GENOMIC DNA]</scope>
    <source>
        <strain evidence="1 2">GBPx2</strain>
    </source>
</reference>
<dbReference type="Pfam" id="PF13376">
    <property type="entry name" value="OmdA"/>
    <property type="match status" value="1"/>
</dbReference>
<dbReference type="EMBL" id="JAANYN010000011">
    <property type="protein sequence ID" value="NHE59244.1"/>
    <property type="molecule type" value="Genomic_DNA"/>
</dbReference>
<proteinExistence type="predicted"/>
<name>A0ABX0HC20_9BACT</name>
<dbReference type="SUPFAM" id="SSF141694">
    <property type="entry name" value="AF2212/PG0164-like"/>
    <property type="match status" value="1"/>
</dbReference>
<organism evidence="1 2">
    <name type="scientific">Cyclobacterium plantarum</name>
    <dbReference type="NCBI Taxonomy" id="2716263"/>
    <lineage>
        <taxon>Bacteria</taxon>
        <taxon>Pseudomonadati</taxon>
        <taxon>Bacteroidota</taxon>
        <taxon>Cytophagia</taxon>
        <taxon>Cytophagales</taxon>
        <taxon>Cyclobacteriaceae</taxon>
        <taxon>Cyclobacterium</taxon>
    </lineage>
</organism>
<keyword evidence="2" id="KW-1185">Reference proteome</keyword>
<evidence type="ECO:0000313" key="1">
    <source>
        <dbReference type="EMBL" id="NHE59244.1"/>
    </source>
</evidence>
<dbReference type="Proteomes" id="UP000649799">
    <property type="component" value="Unassembled WGS sequence"/>
</dbReference>
<evidence type="ECO:0000313" key="2">
    <source>
        <dbReference type="Proteomes" id="UP000649799"/>
    </source>
</evidence>